<dbReference type="InterPro" id="IPR016032">
    <property type="entry name" value="Sig_transdc_resp-reg_C-effctor"/>
</dbReference>
<evidence type="ECO:0000313" key="4">
    <source>
        <dbReference type="EMBL" id="ROR93511.1"/>
    </source>
</evidence>
<dbReference type="Pfam" id="PF13191">
    <property type="entry name" value="AAA_16"/>
    <property type="match status" value="1"/>
</dbReference>
<proteinExistence type="predicted"/>
<dbReference type="InterPro" id="IPR000792">
    <property type="entry name" value="Tscrpt_reg_LuxR_C"/>
</dbReference>
<dbReference type="SUPFAM" id="SSF52540">
    <property type="entry name" value="P-loop containing nucleoside triphosphate hydrolases"/>
    <property type="match status" value="1"/>
</dbReference>
<dbReference type="InterPro" id="IPR036388">
    <property type="entry name" value="WH-like_DNA-bd_sf"/>
</dbReference>
<name>A0A3N2D180_9MICO</name>
<dbReference type="GO" id="GO:0005737">
    <property type="term" value="C:cytoplasm"/>
    <property type="evidence" value="ECO:0007669"/>
    <property type="project" value="TreeGrafter"/>
</dbReference>
<dbReference type="InterPro" id="IPR027417">
    <property type="entry name" value="P-loop_NTPase"/>
</dbReference>
<dbReference type="PROSITE" id="PS00622">
    <property type="entry name" value="HTH_LUXR_1"/>
    <property type="match status" value="1"/>
</dbReference>
<dbReference type="SUPFAM" id="SSF46894">
    <property type="entry name" value="C-terminal effector domain of the bipartite response regulators"/>
    <property type="match status" value="1"/>
</dbReference>
<evidence type="ECO:0000256" key="2">
    <source>
        <dbReference type="ARBA" id="ARBA00022840"/>
    </source>
</evidence>
<reference evidence="4 5" key="1">
    <citation type="submission" date="2018-11" db="EMBL/GenBank/DDBJ databases">
        <title>Sequencing the genomes of 1000 actinobacteria strains.</title>
        <authorList>
            <person name="Klenk H.-P."/>
        </authorList>
    </citation>
    <scope>NUCLEOTIDE SEQUENCE [LARGE SCALE GENOMIC DNA]</scope>
    <source>
        <strain evidence="4 5">DSM 13521</strain>
    </source>
</reference>
<dbReference type="EMBL" id="RKHQ01000002">
    <property type="protein sequence ID" value="ROR93511.1"/>
    <property type="molecule type" value="Genomic_DNA"/>
</dbReference>
<dbReference type="GO" id="GO:0003677">
    <property type="term" value="F:DNA binding"/>
    <property type="evidence" value="ECO:0007669"/>
    <property type="project" value="InterPro"/>
</dbReference>
<dbReference type="PRINTS" id="PR00038">
    <property type="entry name" value="HTHLUXR"/>
</dbReference>
<dbReference type="CDD" id="cd06170">
    <property type="entry name" value="LuxR_C_like"/>
    <property type="match status" value="1"/>
</dbReference>
<comment type="caution">
    <text evidence="4">The sequence shown here is derived from an EMBL/GenBank/DDBJ whole genome shotgun (WGS) entry which is preliminary data.</text>
</comment>
<keyword evidence="2" id="KW-0067">ATP-binding</keyword>
<keyword evidence="1" id="KW-0547">Nucleotide-binding</keyword>
<dbReference type="GO" id="GO:0006355">
    <property type="term" value="P:regulation of DNA-templated transcription"/>
    <property type="evidence" value="ECO:0007669"/>
    <property type="project" value="InterPro"/>
</dbReference>
<feature type="domain" description="HTH luxR-type" evidence="3">
    <location>
        <begin position="829"/>
        <end position="894"/>
    </location>
</feature>
<evidence type="ECO:0000256" key="1">
    <source>
        <dbReference type="ARBA" id="ARBA00022741"/>
    </source>
</evidence>
<dbReference type="SMART" id="SM00421">
    <property type="entry name" value="HTH_LUXR"/>
    <property type="match status" value="1"/>
</dbReference>
<dbReference type="GO" id="GO:0005524">
    <property type="term" value="F:ATP binding"/>
    <property type="evidence" value="ECO:0007669"/>
    <property type="project" value="UniProtKB-KW"/>
</dbReference>
<dbReference type="PANTHER" id="PTHR16305:SF35">
    <property type="entry name" value="TRANSCRIPTIONAL ACTIVATOR DOMAIN"/>
    <property type="match status" value="1"/>
</dbReference>
<evidence type="ECO:0000259" key="3">
    <source>
        <dbReference type="PROSITE" id="PS50043"/>
    </source>
</evidence>
<evidence type="ECO:0000313" key="5">
    <source>
        <dbReference type="Proteomes" id="UP000275356"/>
    </source>
</evidence>
<dbReference type="GO" id="GO:0004016">
    <property type="term" value="F:adenylate cyclase activity"/>
    <property type="evidence" value="ECO:0007669"/>
    <property type="project" value="TreeGrafter"/>
</dbReference>
<dbReference type="Pfam" id="PF00196">
    <property type="entry name" value="GerE"/>
    <property type="match status" value="1"/>
</dbReference>
<dbReference type="Gene3D" id="1.10.10.10">
    <property type="entry name" value="Winged helix-like DNA-binding domain superfamily/Winged helix DNA-binding domain"/>
    <property type="match status" value="1"/>
</dbReference>
<dbReference type="InterPro" id="IPR041664">
    <property type="entry name" value="AAA_16"/>
</dbReference>
<sequence>MPVLAVRPDRAELLGRAIRDARAGRPRLVCVEGAAGTGKTSHLRALPDLAPDFRVLATTAAETPYRPAYGVLEQLGVPRVVADDGRPHHPAVAAQSLRRLLDDESRGDPLLLMIDDAQWADDESLDALRLVLSRLSGDRLLVVVASRPFARGEHRAWQRHRHDAGAATVLTLDGLDDTETAELLRRATGKEPAPTLVHRLREHTGGNPMHLRALASEYQLDALAAMPNLPAPEDVALELTARLTAMDTDATRLLRAVAVVGASWVDRFDAAAVAGLPHPLAALDLLVEDGLLVVEEEAQLSRVRIVHSLVRAAVYQSTPAAERRELHHRAAESLSSPMRRLEHAVAAAEDRDDGLADRLEAAAAAAHAESDYRGEAQLLLWASRVARSADRRERAWLEAQLATVLALDTQAVRGRLSEIGWARDAALRTVVLAWLLVVENRVADARRALEAVPTGVVERADERTRSRLLVLRAWTMLVSGYPTDRIAAVLDSLPPGVPDDHALRGYYLRTAGQVAARELDFDHVQRDFDAVPTAAGETRLADTDKLAWRGAVYALCGFAAEGRRDLGEVVSRIRGGRVDAGSGANHALYAFTLWLDGELDRAAVEFQAALDLAPERPHPIVQAALPLVPAVRGDARADELLAESESVVRDLPWHEAIAVHVQAGVVRLHAGDDDAARAGWLDHLRSVFGPAIVSPSSPAGAIWHLNVALARVWAGELDEIDAHLVAIETDMIVPAWSAWARPWLIGLRAEGTGDDAGALELLRAAVTGPDTELPLYRAHAHADLARVAARTGDDATATASASRARRLYRRLGAQPYLARLGADASTPRPVDLLSGLSDREREVAALLLAGLSYAQIAEELYVTRSTVAFHLGNVYAKTGVGSRHELVRAARATSGEG</sequence>
<dbReference type="PANTHER" id="PTHR16305">
    <property type="entry name" value="TESTICULAR SOLUBLE ADENYLYL CYCLASE"/>
    <property type="match status" value="1"/>
</dbReference>
<protein>
    <submittedName>
        <fullName evidence="4">Regulatory LuxR family protein</fullName>
    </submittedName>
</protein>
<dbReference type="Proteomes" id="UP000275356">
    <property type="component" value="Unassembled WGS sequence"/>
</dbReference>
<keyword evidence="5" id="KW-1185">Reference proteome</keyword>
<accession>A0A3N2D180</accession>
<dbReference type="PROSITE" id="PS50043">
    <property type="entry name" value="HTH_LUXR_2"/>
    <property type="match status" value="1"/>
</dbReference>
<organism evidence="4 5">
    <name type="scientific">Salana multivorans</name>
    <dbReference type="NCBI Taxonomy" id="120377"/>
    <lineage>
        <taxon>Bacteria</taxon>
        <taxon>Bacillati</taxon>
        <taxon>Actinomycetota</taxon>
        <taxon>Actinomycetes</taxon>
        <taxon>Micrococcales</taxon>
        <taxon>Beutenbergiaceae</taxon>
        <taxon>Salana</taxon>
    </lineage>
</organism>
<gene>
    <name evidence="4" type="ORF">EDD28_2927</name>
</gene>
<dbReference type="AlphaFoldDB" id="A0A3N2D180"/>